<dbReference type="HOGENOM" id="CLU_2956614_0_0_0"/>
<sequence>MRKRHGPRHLPPARLGDEAATKPSATSRSGGLAAAQTRTSRESARGACEARTAKAQRRA</sequence>
<feature type="region of interest" description="Disordered" evidence="1">
    <location>
        <begin position="1"/>
        <end position="59"/>
    </location>
</feature>
<evidence type="ECO:0000256" key="1">
    <source>
        <dbReference type="SAM" id="MobiDB-lite"/>
    </source>
</evidence>
<gene>
    <name evidence="2" type="ordered locus">PSMK_20700</name>
</gene>
<dbReference type="Proteomes" id="UP000007881">
    <property type="component" value="Chromosome"/>
</dbReference>
<dbReference type="AlphaFoldDB" id="I0IG41"/>
<organism evidence="2 3">
    <name type="scientific">Phycisphaera mikurensis (strain NBRC 102666 / KCTC 22515 / FYK2301M01)</name>
    <dbReference type="NCBI Taxonomy" id="1142394"/>
    <lineage>
        <taxon>Bacteria</taxon>
        <taxon>Pseudomonadati</taxon>
        <taxon>Planctomycetota</taxon>
        <taxon>Phycisphaerae</taxon>
        <taxon>Phycisphaerales</taxon>
        <taxon>Phycisphaeraceae</taxon>
        <taxon>Phycisphaera</taxon>
    </lineage>
</organism>
<protein>
    <submittedName>
        <fullName evidence="2">Uncharacterized protein</fullName>
    </submittedName>
</protein>
<dbReference type="EMBL" id="AP012338">
    <property type="protein sequence ID" value="BAM04229.1"/>
    <property type="molecule type" value="Genomic_DNA"/>
</dbReference>
<proteinExistence type="predicted"/>
<dbReference type="STRING" id="1142394.PSMK_20700"/>
<evidence type="ECO:0000313" key="2">
    <source>
        <dbReference type="EMBL" id="BAM04229.1"/>
    </source>
</evidence>
<reference evidence="2 3" key="1">
    <citation type="submission" date="2012-02" db="EMBL/GenBank/DDBJ databases">
        <title>Complete genome sequence of Phycisphaera mikurensis NBRC 102666.</title>
        <authorList>
            <person name="Ankai A."/>
            <person name="Hosoyama A."/>
            <person name="Terui Y."/>
            <person name="Sekine M."/>
            <person name="Fukai R."/>
            <person name="Kato Y."/>
            <person name="Nakamura S."/>
            <person name="Yamada-Narita S."/>
            <person name="Kawakoshi A."/>
            <person name="Fukunaga Y."/>
            <person name="Yamazaki S."/>
            <person name="Fujita N."/>
        </authorList>
    </citation>
    <scope>NUCLEOTIDE SEQUENCE [LARGE SCALE GENOMIC DNA]</scope>
    <source>
        <strain evidence="3">NBRC 102666 / KCTC 22515 / FYK2301M01</strain>
    </source>
</reference>
<evidence type="ECO:0000313" key="3">
    <source>
        <dbReference type="Proteomes" id="UP000007881"/>
    </source>
</evidence>
<keyword evidence="3" id="KW-1185">Reference proteome</keyword>
<dbReference type="KEGG" id="phm:PSMK_20700"/>
<accession>I0IG41</accession>
<name>I0IG41_PHYMF</name>